<dbReference type="SUPFAM" id="SSF50129">
    <property type="entry name" value="GroES-like"/>
    <property type="match status" value="1"/>
</dbReference>
<protein>
    <submittedName>
        <fullName evidence="2">GroS Co-chaperonin GroES (HSP10)</fullName>
    </submittedName>
</protein>
<dbReference type="InterPro" id="IPR020818">
    <property type="entry name" value="Chaperonin_GroES"/>
</dbReference>
<dbReference type="SMART" id="SM00883">
    <property type="entry name" value="Cpn10"/>
    <property type="match status" value="1"/>
</dbReference>
<dbReference type="GO" id="GO:0044183">
    <property type="term" value="F:protein folding chaperone"/>
    <property type="evidence" value="ECO:0007669"/>
    <property type="project" value="InterPro"/>
</dbReference>
<dbReference type="GO" id="GO:0005524">
    <property type="term" value="F:ATP binding"/>
    <property type="evidence" value="ECO:0007669"/>
    <property type="project" value="InterPro"/>
</dbReference>
<dbReference type="InterPro" id="IPR011032">
    <property type="entry name" value="GroES-like_sf"/>
</dbReference>
<dbReference type="CDD" id="cd00320">
    <property type="entry name" value="cpn10"/>
    <property type="match status" value="1"/>
</dbReference>
<dbReference type="EMBL" id="LR796674">
    <property type="protein sequence ID" value="CAB4159215.1"/>
    <property type="molecule type" value="Genomic_DNA"/>
</dbReference>
<dbReference type="InterPro" id="IPR037124">
    <property type="entry name" value="Chaperonin_GroES_sf"/>
</dbReference>
<reference evidence="2" key="1">
    <citation type="submission" date="2020-04" db="EMBL/GenBank/DDBJ databases">
        <authorList>
            <person name="Chiriac C."/>
            <person name="Salcher M."/>
            <person name="Ghai R."/>
            <person name="Kavagutti S V."/>
        </authorList>
    </citation>
    <scope>NUCLEOTIDE SEQUENCE</scope>
</reference>
<proteinExistence type="predicted"/>
<evidence type="ECO:0000256" key="1">
    <source>
        <dbReference type="ARBA" id="ARBA00023186"/>
    </source>
</evidence>
<name>A0A6J5NQ07_9CAUD</name>
<keyword evidence="1" id="KW-0143">Chaperone</keyword>
<accession>A0A6J5NQ07</accession>
<gene>
    <name evidence="2" type="ORF">UFOVP714_71</name>
    <name evidence="3" type="ORF">UFOVP864_62</name>
</gene>
<organism evidence="2">
    <name type="scientific">uncultured Caudovirales phage</name>
    <dbReference type="NCBI Taxonomy" id="2100421"/>
    <lineage>
        <taxon>Viruses</taxon>
        <taxon>Duplodnaviria</taxon>
        <taxon>Heunggongvirae</taxon>
        <taxon>Uroviricota</taxon>
        <taxon>Caudoviricetes</taxon>
        <taxon>Peduoviridae</taxon>
        <taxon>Maltschvirus</taxon>
        <taxon>Maltschvirus maltsch</taxon>
    </lineage>
</organism>
<sequence>MQINGNSVEFSYDGLDEAFPPCDAGVKPFGSRVLCQIRTPKTKTKGGIILTGDVRETEHYNTQVAKVIDIGSLAFKNRNTMEQWPEGSWCEVGDFVRVPRYGGDRWSVKTEDGEEAIVVIFNDLDLVGKVTGDPLAVKAFL</sequence>
<evidence type="ECO:0000313" key="3">
    <source>
        <dbReference type="EMBL" id="CAB4167878.1"/>
    </source>
</evidence>
<dbReference type="Gene3D" id="2.30.33.40">
    <property type="entry name" value="GroES chaperonin"/>
    <property type="match status" value="1"/>
</dbReference>
<evidence type="ECO:0000313" key="2">
    <source>
        <dbReference type="EMBL" id="CAB4159215.1"/>
    </source>
</evidence>
<dbReference type="Pfam" id="PF00166">
    <property type="entry name" value="Cpn10"/>
    <property type="match status" value="1"/>
</dbReference>
<dbReference type="EMBL" id="LR796814">
    <property type="protein sequence ID" value="CAB4167878.1"/>
    <property type="molecule type" value="Genomic_DNA"/>
</dbReference>